<evidence type="ECO:0000313" key="1">
    <source>
        <dbReference type="EMBL" id="BES79859.1"/>
    </source>
</evidence>
<evidence type="ECO:0000313" key="2">
    <source>
        <dbReference type="Proteomes" id="UP001304813"/>
    </source>
</evidence>
<accession>A0AA86IYC4</accession>
<keyword evidence="2" id="KW-1185">Reference proteome</keyword>
<dbReference type="EMBL" id="LC779065">
    <property type="protein sequence ID" value="BES79859.1"/>
    <property type="molecule type" value="Genomic_DNA"/>
</dbReference>
<dbReference type="Proteomes" id="UP001304813">
    <property type="component" value="Segment"/>
</dbReference>
<sequence>MSQLIKMKYYVKASSTYSDGWGGTDTDYYDGIVILDKPINSTDELKNEIRNQLKINRQSFTIVTMVQIP</sequence>
<name>A0AA86IYC4_9CAUD</name>
<organism evidence="1 2">
    <name type="scientific">Yersinia phage vB_Yru_GN1</name>
    <dbReference type="NCBI Taxonomy" id="3074381"/>
    <lineage>
        <taxon>Viruses</taxon>
        <taxon>Duplodnaviria</taxon>
        <taxon>Heunggongvirae</taxon>
        <taxon>Uroviricota</taxon>
        <taxon>Caudoviricetes</taxon>
        <taxon>Caudoviricetes incertae sedis</taxon>
        <taxon>Sepahanvirus</taxon>
        <taxon>Sepahanvirus vB-Yru-GN1</taxon>
    </lineage>
</organism>
<reference evidence="1 2" key="1">
    <citation type="submission" date="2023-09" db="EMBL/GenBank/DDBJ databases">
        <title>Analysis of phage genome (vB_Yru_GN1) of the bacterium (Yersinia ruckeri).</title>
        <authorList>
            <person name="Ganjoor M.S."/>
            <person name="Bouzari M."/>
            <person name="Soleimani-Delfan A."/>
        </authorList>
    </citation>
    <scope>NUCLEOTIDE SEQUENCE [LARGE SCALE GENOMIC DNA]</scope>
    <source>
        <strain evidence="2">vB_Yru_GN1</strain>
    </source>
</reference>
<protein>
    <submittedName>
        <fullName evidence="1">Pseudouridine synthase-like protein</fullName>
    </submittedName>
</protein>
<proteinExistence type="predicted"/>